<reference evidence="1" key="1">
    <citation type="submission" date="2023-09" db="EMBL/GenBank/DDBJ databases">
        <title>Vallitalea sediminicola and Vallitalea maricola sp. nov., anaerobic bacteria isolated from marine sediment.</title>
        <authorList>
            <person name="Hirano S."/>
            <person name="Maeda A."/>
            <person name="Terahara T."/>
            <person name="Mori K."/>
            <person name="Hamada M."/>
            <person name="Matsumoto R."/>
            <person name="Kobayashi T."/>
        </authorList>
    </citation>
    <scope>NUCLEOTIDE SEQUENCE</scope>
    <source>
        <strain evidence="1">AN17-2</strain>
    </source>
</reference>
<comment type="caution">
    <text evidence="1">The sequence shown here is derived from an EMBL/GenBank/DDBJ whole genome shotgun (WGS) entry which is preliminary data.</text>
</comment>
<gene>
    <name evidence="1" type="ORF">AN2V17_35740</name>
</gene>
<sequence>MYKVLIDNYDITKYLSGSLKSIVYTEHATGKADSIEVTFENNTGIWNLDWQPDKGQEIKVILDKVSCGTMFIDEIEVDGPPDEITIKGVSIPLDAKELRTNTWQNTRLSQIAEDISSRYGFKIIMDCYDYGYKMCQQVDKTDFDYLNELCYKEGIGLKLADKQIVMYDKSRYWSKNVIRTINKSDVYRYNLKSCSDKVNYIGCNIKDVIGNIKYSYKKADEGAMLNVVRDIESLAEAERYSKHFLAAINGNETRGYVRLGYDIKLCAALNIGLSDFYSFNGKYTIASAVHHYGKEPYTKLQVRGIKGVI</sequence>
<keyword evidence="2" id="KW-1185">Reference proteome</keyword>
<dbReference type="EMBL" id="BTPU01000067">
    <property type="protein sequence ID" value="GMQ64337.1"/>
    <property type="molecule type" value="Genomic_DNA"/>
</dbReference>
<dbReference type="Proteomes" id="UP001374599">
    <property type="component" value="Unassembled WGS sequence"/>
</dbReference>
<evidence type="ECO:0000313" key="1">
    <source>
        <dbReference type="EMBL" id="GMQ64337.1"/>
    </source>
</evidence>
<accession>A0ACB5UNA0</accession>
<proteinExistence type="predicted"/>
<protein>
    <submittedName>
        <fullName evidence="1">Phage late control D family protein</fullName>
    </submittedName>
</protein>
<name>A0ACB5UNA0_9FIRM</name>
<evidence type="ECO:0000313" key="2">
    <source>
        <dbReference type="Proteomes" id="UP001374599"/>
    </source>
</evidence>
<organism evidence="1 2">
    <name type="scientific">Vallitalea maricola</name>
    <dbReference type="NCBI Taxonomy" id="3074433"/>
    <lineage>
        <taxon>Bacteria</taxon>
        <taxon>Bacillati</taxon>
        <taxon>Bacillota</taxon>
        <taxon>Clostridia</taxon>
        <taxon>Lachnospirales</taxon>
        <taxon>Vallitaleaceae</taxon>
        <taxon>Vallitalea</taxon>
    </lineage>
</organism>